<evidence type="ECO:0000256" key="2">
    <source>
        <dbReference type="SAM" id="SignalP"/>
    </source>
</evidence>
<dbReference type="STRING" id="1855912.LuPra_04536"/>
<evidence type="ECO:0000313" key="5">
    <source>
        <dbReference type="Proteomes" id="UP000076079"/>
    </source>
</evidence>
<dbReference type="KEGG" id="abac:LuPra_04536"/>
<evidence type="ECO:0000259" key="3">
    <source>
        <dbReference type="Pfam" id="PF06439"/>
    </source>
</evidence>
<dbReference type="RefSeq" id="WP_157899546.1">
    <property type="nucleotide sequence ID" value="NZ_CP015136.1"/>
</dbReference>
<sequence precursor="true">MRFFRPLSFALVLVAATPPCVSAKQAPPAAQTPATPQTAQTPRTPRPTLPGEQWEQIFNGKDLAGWQKIGDEQWTVETGGVLHGVAVTKAYGYLRTEKNYKDFQLAMHFKCDGDGNSGVFFHSEFKPGTPTITQGLQFEIDCQAMHHTGGLYGDGRNWIVWPKPEDEMVVRRGAWNEYNLTVVGNHYISRLNGVVLVDFVDPQPKSFDGGISLQLHSGGSGDMKFREIWIRDLTQR</sequence>
<gene>
    <name evidence="4" type="ORF">LuPra_04536</name>
</gene>
<organism evidence="4 5">
    <name type="scientific">Luteitalea pratensis</name>
    <dbReference type="NCBI Taxonomy" id="1855912"/>
    <lineage>
        <taxon>Bacteria</taxon>
        <taxon>Pseudomonadati</taxon>
        <taxon>Acidobacteriota</taxon>
        <taxon>Vicinamibacteria</taxon>
        <taxon>Vicinamibacterales</taxon>
        <taxon>Vicinamibacteraceae</taxon>
        <taxon>Luteitalea</taxon>
    </lineage>
</organism>
<dbReference type="InterPro" id="IPR010496">
    <property type="entry name" value="AL/BT2_dom"/>
</dbReference>
<reference evidence="5" key="2">
    <citation type="submission" date="2016-04" db="EMBL/GenBank/DDBJ databases">
        <title>First Complete Genome Sequence of a Subdivision 6 Acidobacterium.</title>
        <authorList>
            <person name="Huang S."/>
            <person name="Vieira S."/>
            <person name="Bunk B."/>
            <person name="Riedel T."/>
            <person name="Sproeer C."/>
            <person name="Overmann J."/>
        </authorList>
    </citation>
    <scope>NUCLEOTIDE SEQUENCE [LARGE SCALE GENOMIC DNA]</scope>
    <source>
        <strain evidence="5">DSM 100886 HEG_-6_39</strain>
    </source>
</reference>
<evidence type="ECO:0000256" key="1">
    <source>
        <dbReference type="SAM" id="MobiDB-lite"/>
    </source>
</evidence>
<feature type="region of interest" description="Disordered" evidence="1">
    <location>
        <begin position="23"/>
        <end position="50"/>
    </location>
</feature>
<dbReference type="AlphaFoldDB" id="A0A143PTZ2"/>
<protein>
    <recommendedName>
        <fullName evidence="3">3-keto-alpha-glucoside-1,2-lyase/3-keto-2-hydroxy-glucal hydratase domain-containing protein</fullName>
    </recommendedName>
</protein>
<feature type="signal peptide" evidence="2">
    <location>
        <begin position="1"/>
        <end position="23"/>
    </location>
</feature>
<evidence type="ECO:0000313" key="4">
    <source>
        <dbReference type="EMBL" id="AMY11289.1"/>
    </source>
</evidence>
<keyword evidence="2" id="KW-0732">Signal</keyword>
<proteinExistence type="predicted"/>
<name>A0A143PTZ2_LUTPR</name>
<accession>A0A143PTZ2</accession>
<keyword evidence="5" id="KW-1185">Reference proteome</keyword>
<reference evidence="4 5" key="1">
    <citation type="journal article" date="2016" name="Genome Announc.">
        <title>First Complete Genome Sequence of a Subdivision 6 Acidobacterium Strain.</title>
        <authorList>
            <person name="Huang S."/>
            <person name="Vieira S."/>
            <person name="Bunk B."/>
            <person name="Riedel T."/>
            <person name="Sproer C."/>
            <person name="Overmann J."/>
        </authorList>
    </citation>
    <scope>NUCLEOTIDE SEQUENCE [LARGE SCALE GENOMIC DNA]</scope>
    <source>
        <strain evidence="5">DSM 100886 HEG_-6_39</strain>
    </source>
</reference>
<dbReference type="GO" id="GO:0016787">
    <property type="term" value="F:hydrolase activity"/>
    <property type="evidence" value="ECO:0007669"/>
    <property type="project" value="InterPro"/>
</dbReference>
<dbReference type="Proteomes" id="UP000076079">
    <property type="component" value="Chromosome"/>
</dbReference>
<dbReference type="Pfam" id="PF06439">
    <property type="entry name" value="3keto-disac_hyd"/>
    <property type="match status" value="1"/>
</dbReference>
<dbReference type="OrthoDB" id="9798407at2"/>
<feature type="compositionally biased region" description="Low complexity" evidence="1">
    <location>
        <begin position="25"/>
        <end position="43"/>
    </location>
</feature>
<feature type="domain" description="3-keto-alpha-glucoside-1,2-lyase/3-keto-2-hydroxy-glucal hydratase" evidence="3">
    <location>
        <begin position="53"/>
        <end position="231"/>
    </location>
</feature>
<dbReference type="EMBL" id="CP015136">
    <property type="protein sequence ID" value="AMY11289.1"/>
    <property type="molecule type" value="Genomic_DNA"/>
</dbReference>
<dbReference type="Gene3D" id="2.60.120.560">
    <property type="entry name" value="Exo-inulinase, domain 1"/>
    <property type="match status" value="1"/>
</dbReference>
<feature type="chain" id="PRO_5007511958" description="3-keto-alpha-glucoside-1,2-lyase/3-keto-2-hydroxy-glucal hydratase domain-containing protein" evidence="2">
    <location>
        <begin position="24"/>
        <end position="236"/>
    </location>
</feature>